<dbReference type="NCBIfam" id="TIGR02532">
    <property type="entry name" value="IV_pilin_GFxxxE"/>
    <property type="match status" value="1"/>
</dbReference>
<dbReference type="PROSITE" id="PS00409">
    <property type="entry name" value="PROKAR_NTER_METHYL"/>
    <property type="match status" value="1"/>
</dbReference>
<dbReference type="SUPFAM" id="SSF54523">
    <property type="entry name" value="Pili subunits"/>
    <property type="match status" value="1"/>
</dbReference>
<comment type="caution">
    <text evidence="2">The sequence shown here is derived from an EMBL/GenBank/DDBJ whole genome shotgun (WGS) entry which is preliminary data.</text>
</comment>
<proteinExistence type="predicted"/>
<dbReference type="Pfam" id="PF07963">
    <property type="entry name" value="N_methyl"/>
    <property type="match status" value="1"/>
</dbReference>
<organism evidence="2 3">
    <name type="scientific">Roseateles oligotrophus</name>
    <dbReference type="NCBI Taxonomy" id="1769250"/>
    <lineage>
        <taxon>Bacteria</taxon>
        <taxon>Pseudomonadati</taxon>
        <taxon>Pseudomonadota</taxon>
        <taxon>Betaproteobacteria</taxon>
        <taxon>Burkholderiales</taxon>
        <taxon>Sphaerotilaceae</taxon>
        <taxon>Roseateles</taxon>
    </lineage>
</organism>
<evidence type="ECO:0000313" key="2">
    <source>
        <dbReference type="EMBL" id="MBB4841551.1"/>
    </source>
</evidence>
<keyword evidence="3" id="KW-1185">Reference proteome</keyword>
<dbReference type="AlphaFoldDB" id="A0A840L139"/>
<keyword evidence="1" id="KW-1133">Transmembrane helix</keyword>
<sequence>MRPKPVSDSPCRKGQQGFTLVEAVIVIVLTGILAAIVSVFIVGPVQAYIASSERVRLADNADTALRRMGRDLARALPNSVRVTASGQSLELIPTTDAARYATQGSNALQFGVVDASFDLVGPGLNLASGQQLVFYNLGVDVPDANAYADNSSAAAQAVSNRRGFSNGPGLASSINLNALGPLPTGLLAPPYRVYAVGSPISYRCDPINKTLLRYQGYGFLLTQPDPPSGGSSNVLARGVAACSFSYNPASVAARAALITLRLTLASNADGTGETITLYHALHVDNLP</sequence>
<reference evidence="2 3" key="1">
    <citation type="submission" date="2020-08" db="EMBL/GenBank/DDBJ databases">
        <title>Functional genomics of gut bacteria from endangered species of beetles.</title>
        <authorList>
            <person name="Carlos-Shanley C."/>
        </authorList>
    </citation>
    <scope>NUCLEOTIDE SEQUENCE [LARGE SCALE GENOMIC DNA]</scope>
    <source>
        <strain evidence="2 3">S00239</strain>
    </source>
</reference>
<dbReference type="Proteomes" id="UP000562027">
    <property type="component" value="Unassembled WGS sequence"/>
</dbReference>
<protein>
    <submittedName>
        <fullName evidence="2">MSHA biogenesis protein MshO</fullName>
    </submittedName>
</protein>
<keyword evidence="1" id="KW-0472">Membrane</keyword>
<name>A0A840L139_9BURK</name>
<dbReference type="EMBL" id="JACHLP010000001">
    <property type="protein sequence ID" value="MBB4841551.1"/>
    <property type="molecule type" value="Genomic_DNA"/>
</dbReference>
<evidence type="ECO:0000256" key="1">
    <source>
        <dbReference type="SAM" id="Phobius"/>
    </source>
</evidence>
<evidence type="ECO:0000313" key="3">
    <source>
        <dbReference type="Proteomes" id="UP000562027"/>
    </source>
</evidence>
<accession>A0A840L139</accession>
<keyword evidence="1" id="KW-0812">Transmembrane</keyword>
<dbReference type="InterPro" id="IPR045584">
    <property type="entry name" value="Pilin-like"/>
</dbReference>
<feature type="transmembrane region" description="Helical" evidence="1">
    <location>
        <begin position="20"/>
        <end position="42"/>
    </location>
</feature>
<gene>
    <name evidence="2" type="ORF">HNP55_000046</name>
</gene>
<dbReference type="Gene3D" id="3.30.700.10">
    <property type="entry name" value="Glycoprotein, Type 4 Pilin"/>
    <property type="match status" value="1"/>
</dbReference>
<dbReference type="InterPro" id="IPR012902">
    <property type="entry name" value="N_methyl_site"/>
</dbReference>
<dbReference type="RefSeq" id="WP_184294811.1">
    <property type="nucleotide sequence ID" value="NZ_JACHLP010000001.1"/>
</dbReference>